<dbReference type="PANTHER" id="PTHR45639:SF4">
    <property type="entry name" value="HSC70CB, ISOFORM G"/>
    <property type="match status" value="1"/>
</dbReference>
<reference evidence="4 5" key="1">
    <citation type="journal article" date="2019" name="G3 (Bethesda)">
        <title>Sequencing of a Wild Apple (Malus baccata) Genome Unravels the Differences Between Cultivated and Wild Apple Species Regarding Disease Resistance and Cold Tolerance.</title>
        <authorList>
            <person name="Chen X."/>
        </authorList>
    </citation>
    <scope>NUCLEOTIDE SEQUENCE [LARGE SCALE GENOMIC DNA]</scope>
    <source>
        <strain evidence="5">cv. Shandingzi</strain>
        <tissue evidence="4">Leaves</tissue>
    </source>
</reference>
<dbReference type="GO" id="GO:0140662">
    <property type="term" value="F:ATP-dependent protein folding chaperone"/>
    <property type="evidence" value="ECO:0007669"/>
    <property type="project" value="InterPro"/>
</dbReference>
<name>A0A540N0C9_MALBA</name>
<dbReference type="GO" id="GO:0005829">
    <property type="term" value="C:cytosol"/>
    <property type="evidence" value="ECO:0007669"/>
    <property type="project" value="TreeGrafter"/>
</dbReference>
<dbReference type="InterPro" id="IPR029048">
    <property type="entry name" value="HSP70_C_sf"/>
</dbReference>
<evidence type="ECO:0000256" key="3">
    <source>
        <dbReference type="SAM" id="MobiDB-lite"/>
    </source>
</evidence>
<dbReference type="InterPro" id="IPR013126">
    <property type="entry name" value="Hsp_70_fam"/>
</dbReference>
<dbReference type="EMBL" id="VIEB01000140">
    <property type="protein sequence ID" value="TQE04449.1"/>
    <property type="molecule type" value="Genomic_DNA"/>
</dbReference>
<protein>
    <submittedName>
        <fullName evidence="4">Uncharacterized protein</fullName>
    </submittedName>
</protein>
<sequence>MQDVMDTANAPGAKNGVPESGDKPVQMETDAKANAKKIKVKKTNILVTELVYGGMPPSEEFVTEPERETFIAKLQEVEDWLYEDGEDETKGVYIAKLEELKKQGDPIEDEGVKEHTERGTVIDQLAYCVNSYRKAAALNDAKFEHIHITDEQKLMVLNECVEAEAWLTENKQQHD</sequence>
<keyword evidence="5" id="KW-1185">Reference proteome</keyword>
<dbReference type="PANTHER" id="PTHR45639">
    <property type="entry name" value="HSC70CB, ISOFORM G-RELATED"/>
    <property type="match status" value="1"/>
</dbReference>
<accession>A0A540N0C9</accession>
<dbReference type="SUPFAM" id="SSF100934">
    <property type="entry name" value="Heat shock protein 70kD (HSP70), C-terminal subdomain"/>
    <property type="match status" value="1"/>
</dbReference>
<keyword evidence="2" id="KW-0067">ATP-binding</keyword>
<comment type="caution">
    <text evidence="4">The sequence shown here is derived from an EMBL/GenBank/DDBJ whole genome shotgun (WGS) entry which is preliminary data.</text>
</comment>
<feature type="region of interest" description="Disordered" evidence="3">
    <location>
        <begin position="1"/>
        <end position="25"/>
    </location>
</feature>
<dbReference type="STRING" id="106549.A0A540N0C9"/>
<organism evidence="4 5">
    <name type="scientific">Malus baccata</name>
    <name type="common">Siberian crab apple</name>
    <name type="synonym">Pyrus baccata</name>
    <dbReference type="NCBI Taxonomy" id="106549"/>
    <lineage>
        <taxon>Eukaryota</taxon>
        <taxon>Viridiplantae</taxon>
        <taxon>Streptophyta</taxon>
        <taxon>Embryophyta</taxon>
        <taxon>Tracheophyta</taxon>
        <taxon>Spermatophyta</taxon>
        <taxon>Magnoliopsida</taxon>
        <taxon>eudicotyledons</taxon>
        <taxon>Gunneridae</taxon>
        <taxon>Pentapetalae</taxon>
        <taxon>rosids</taxon>
        <taxon>fabids</taxon>
        <taxon>Rosales</taxon>
        <taxon>Rosaceae</taxon>
        <taxon>Amygdaloideae</taxon>
        <taxon>Maleae</taxon>
        <taxon>Malus</taxon>
    </lineage>
</organism>
<evidence type="ECO:0000256" key="1">
    <source>
        <dbReference type="ARBA" id="ARBA00022741"/>
    </source>
</evidence>
<keyword evidence="1" id="KW-0547">Nucleotide-binding</keyword>
<evidence type="ECO:0000313" key="4">
    <source>
        <dbReference type="EMBL" id="TQE04449.1"/>
    </source>
</evidence>
<dbReference type="GO" id="GO:0005634">
    <property type="term" value="C:nucleus"/>
    <property type="evidence" value="ECO:0007669"/>
    <property type="project" value="TreeGrafter"/>
</dbReference>
<dbReference type="Gene3D" id="1.20.1270.10">
    <property type="match status" value="1"/>
</dbReference>
<dbReference type="AlphaFoldDB" id="A0A540N0C9"/>
<proteinExistence type="predicted"/>
<gene>
    <name evidence="4" type="ORF">C1H46_009969</name>
</gene>
<evidence type="ECO:0000256" key="2">
    <source>
        <dbReference type="ARBA" id="ARBA00022840"/>
    </source>
</evidence>
<dbReference type="GO" id="GO:0005524">
    <property type="term" value="F:ATP binding"/>
    <property type="evidence" value="ECO:0007669"/>
    <property type="project" value="UniProtKB-KW"/>
</dbReference>
<dbReference type="Proteomes" id="UP000315295">
    <property type="component" value="Unassembled WGS sequence"/>
</dbReference>
<evidence type="ECO:0000313" key="5">
    <source>
        <dbReference type="Proteomes" id="UP000315295"/>
    </source>
</evidence>